<dbReference type="OrthoDB" id="9810372at2"/>
<organism evidence="2 3">
    <name type="scientific">Runella aurantiaca</name>
    <dbReference type="NCBI Taxonomy" id="2282308"/>
    <lineage>
        <taxon>Bacteria</taxon>
        <taxon>Pseudomonadati</taxon>
        <taxon>Bacteroidota</taxon>
        <taxon>Cytophagia</taxon>
        <taxon>Cytophagales</taxon>
        <taxon>Spirosomataceae</taxon>
        <taxon>Runella</taxon>
    </lineage>
</organism>
<keyword evidence="3" id="KW-1185">Reference proteome</keyword>
<dbReference type="InterPro" id="IPR000600">
    <property type="entry name" value="ROK"/>
</dbReference>
<dbReference type="InterPro" id="IPR043129">
    <property type="entry name" value="ATPase_NBD"/>
</dbReference>
<evidence type="ECO:0000313" key="2">
    <source>
        <dbReference type="EMBL" id="RDB04697.1"/>
    </source>
</evidence>
<dbReference type="Pfam" id="PF00480">
    <property type="entry name" value="ROK"/>
    <property type="match status" value="1"/>
</dbReference>
<dbReference type="EMBL" id="QPIW01000014">
    <property type="protein sequence ID" value="RDB04697.1"/>
    <property type="molecule type" value="Genomic_DNA"/>
</dbReference>
<dbReference type="AlphaFoldDB" id="A0A369I861"/>
<dbReference type="SUPFAM" id="SSF53067">
    <property type="entry name" value="Actin-like ATPase domain"/>
    <property type="match status" value="1"/>
</dbReference>
<sequence length="298" mass="32192">MYIIGIDLGGTNVKGIIIDEKGTVLKQHYVATQDNGDTTWRVNVLEMVLYLKNWLQEPVAAIGMSAPGLPDEQNQCIAFLPNRLNGLENFIWSNYLGETSYILNDAHSALMAEATFGVAKGHKNVVLLTLGTGIGGGLLINGQLYQGLSQMAGHLGHLSLNATDDEVSIVGMPGSLEYAIGNYSVAKRSKGRFESTWELVEAYRKGDAWATLIWLSSLQKLAVALSSLVNAFSPELIVLAGGITFADDALFEPLKQFMDFYEWRPGGKKTPIVQAEFGDMAGAIGAAGFAMSKIKNTL</sequence>
<evidence type="ECO:0000313" key="3">
    <source>
        <dbReference type="Proteomes" id="UP000253141"/>
    </source>
</evidence>
<dbReference type="PANTHER" id="PTHR18964:SF149">
    <property type="entry name" value="BIFUNCTIONAL UDP-N-ACETYLGLUCOSAMINE 2-EPIMERASE_N-ACETYLMANNOSAMINE KINASE"/>
    <property type="match status" value="1"/>
</dbReference>
<dbReference type="Proteomes" id="UP000253141">
    <property type="component" value="Unassembled WGS sequence"/>
</dbReference>
<dbReference type="RefSeq" id="WP_114462290.1">
    <property type="nucleotide sequence ID" value="NZ_QPIW01000014.1"/>
</dbReference>
<evidence type="ECO:0000256" key="1">
    <source>
        <dbReference type="ARBA" id="ARBA00006479"/>
    </source>
</evidence>
<protein>
    <submittedName>
        <fullName evidence="2">ROK family protein</fullName>
    </submittedName>
</protein>
<comment type="similarity">
    <text evidence="1">Belongs to the ROK (NagC/XylR) family.</text>
</comment>
<comment type="caution">
    <text evidence="2">The sequence shown here is derived from an EMBL/GenBank/DDBJ whole genome shotgun (WGS) entry which is preliminary data.</text>
</comment>
<dbReference type="PROSITE" id="PS01125">
    <property type="entry name" value="ROK"/>
    <property type="match status" value="1"/>
</dbReference>
<dbReference type="PANTHER" id="PTHR18964">
    <property type="entry name" value="ROK (REPRESSOR, ORF, KINASE) FAMILY"/>
    <property type="match status" value="1"/>
</dbReference>
<dbReference type="Gene3D" id="3.30.420.40">
    <property type="match status" value="2"/>
</dbReference>
<name>A0A369I861_9BACT</name>
<accession>A0A369I861</accession>
<gene>
    <name evidence="2" type="ORF">DVG78_17200</name>
</gene>
<reference evidence="2 3" key="1">
    <citation type="submission" date="2018-07" db="EMBL/GenBank/DDBJ databases">
        <title>Genome analysis of Runella aurantiaca.</title>
        <authorList>
            <person name="Yang X."/>
        </authorList>
    </citation>
    <scope>NUCLEOTIDE SEQUENCE [LARGE SCALE GENOMIC DNA]</scope>
    <source>
        <strain evidence="2 3">YX9</strain>
    </source>
</reference>
<proteinExistence type="inferred from homology"/>
<dbReference type="CDD" id="cd23763">
    <property type="entry name" value="ASKHA_ATPase_ROK"/>
    <property type="match status" value="1"/>
</dbReference>
<dbReference type="InterPro" id="IPR049874">
    <property type="entry name" value="ROK_cs"/>
</dbReference>